<organism evidence="2 4">
    <name type="scientific">Staphylococcus caeli</name>
    <dbReference type="NCBI Taxonomy" id="2201815"/>
    <lineage>
        <taxon>Bacteria</taxon>
        <taxon>Bacillati</taxon>
        <taxon>Bacillota</taxon>
        <taxon>Bacilli</taxon>
        <taxon>Bacillales</taxon>
        <taxon>Staphylococcaceae</taxon>
        <taxon>Staphylococcus</taxon>
    </lineage>
</organism>
<protein>
    <submittedName>
        <fullName evidence="2">Uncharacterized protein</fullName>
    </submittedName>
</protein>
<reference evidence="2 4" key="1">
    <citation type="submission" date="2016-09" db="EMBL/GenBank/DDBJ databases">
        <authorList>
            <consortium name="Pathogen Informatics"/>
        </authorList>
    </citation>
    <scope>NUCLEOTIDE SEQUENCE [LARGE SCALE GENOMIC DNA]</scope>
    <source>
        <strain evidence="2 4">82B</strain>
    </source>
</reference>
<sequence>MLLSVSSGFKDICFLYKHFTTICKEYYMTCVDNVKVSNLFNG</sequence>
<dbReference type="Proteomes" id="UP000095768">
    <property type="component" value="Unassembled WGS sequence"/>
</dbReference>
<proteinExistence type="predicted"/>
<evidence type="ECO:0000313" key="4">
    <source>
        <dbReference type="Proteomes" id="UP000095768"/>
    </source>
</evidence>
<dbReference type="Proteomes" id="UP000095412">
    <property type="component" value="Unassembled WGS sequence"/>
</dbReference>
<evidence type="ECO:0000313" key="2">
    <source>
        <dbReference type="EMBL" id="SCT01144.1"/>
    </source>
</evidence>
<gene>
    <name evidence="2" type="ORF">SAMEA2297795_01601</name>
    <name evidence="1" type="ORF">SAMEA2297796_01222</name>
</gene>
<dbReference type="EMBL" id="FMPG01000005">
    <property type="protein sequence ID" value="SCT01144.1"/>
    <property type="molecule type" value="Genomic_DNA"/>
</dbReference>
<dbReference type="EMBL" id="FMPI01000006">
    <property type="protein sequence ID" value="SCS82605.1"/>
    <property type="molecule type" value="Genomic_DNA"/>
</dbReference>
<evidence type="ECO:0000313" key="3">
    <source>
        <dbReference type="Proteomes" id="UP000095412"/>
    </source>
</evidence>
<dbReference type="AlphaFoldDB" id="A0A1D4MRS3"/>
<keyword evidence="3" id="KW-1185">Reference proteome</keyword>
<reference evidence="1 3" key="2">
    <citation type="submission" date="2016-09" db="EMBL/GenBank/DDBJ databases">
        <authorList>
            <consortium name="Pathogen Informatics"/>
            <person name="Sun Q."/>
            <person name="Inoue M."/>
        </authorList>
    </citation>
    <scope>NUCLEOTIDE SEQUENCE [LARGE SCALE GENOMIC DNA]</scope>
    <source>
        <strain evidence="1 3">82C</strain>
    </source>
</reference>
<name>A0A1D4MRS3_9STAP</name>
<evidence type="ECO:0000313" key="1">
    <source>
        <dbReference type="EMBL" id="SCS82605.1"/>
    </source>
</evidence>
<accession>A0A1D4MRS3</accession>